<reference evidence="1 2" key="1">
    <citation type="submission" date="2021-06" db="EMBL/GenBank/DDBJ databases">
        <authorList>
            <person name="Kallberg Y."/>
            <person name="Tangrot J."/>
            <person name="Rosling A."/>
        </authorList>
    </citation>
    <scope>NUCLEOTIDE SEQUENCE [LARGE SCALE GENOMIC DNA]</scope>
    <source>
        <strain evidence="1 2">120-4 pot B 10/14</strain>
    </source>
</reference>
<keyword evidence="2" id="KW-1185">Reference proteome</keyword>
<accession>A0ABM8W6V2</accession>
<proteinExistence type="predicted"/>
<protein>
    <submittedName>
        <fullName evidence="1">46492_t:CDS:1</fullName>
    </submittedName>
</protein>
<evidence type="ECO:0000313" key="2">
    <source>
        <dbReference type="Proteomes" id="UP000789901"/>
    </source>
</evidence>
<dbReference type="EMBL" id="CAJVQB010001562">
    <property type="protein sequence ID" value="CAG8540886.1"/>
    <property type="molecule type" value="Genomic_DNA"/>
</dbReference>
<evidence type="ECO:0000313" key="1">
    <source>
        <dbReference type="EMBL" id="CAG8540886.1"/>
    </source>
</evidence>
<comment type="caution">
    <text evidence="1">The sequence shown here is derived from an EMBL/GenBank/DDBJ whole genome shotgun (WGS) entry which is preliminary data.</text>
</comment>
<name>A0ABM8W6V2_GIGMA</name>
<dbReference type="Proteomes" id="UP000789901">
    <property type="component" value="Unassembled WGS sequence"/>
</dbReference>
<feature type="non-terminal residue" evidence="1">
    <location>
        <position position="205"/>
    </location>
</feature>
<sequence length="205" mass="23656">MEFAQYIVSEGKKLEDKITMIEGTSQLNKAWNTWLRIVKTVANKFIPFSYVAPKQFFAQTMKTTKLYRALTSLNKVIHKIKIMVLPINPEYKLAEINKKILKLTKQANIGLPPLTVEDLTINKNTIIGKLKKAKTLLWAAQNAENQAVQNERIRDDSLWPEWQKYYEPKTDISSNIYANIDKDISIKELKEIINHSPLGKQLGLR</sequence>
<gene>
    <name evidence="1" type="ORF">GMARGA_LOCUS4075</name>
</gene>
<organism evidence="1 2">
    <name type="scientific">Gigaspora margarita</name>
    <dbReference type="NCBI Taxonomy" id="4874"/>
    <lineage>
        <taxon>Eukaryota</taxon>
        <taxon>Fungi</taxon>
        <taxon>Fungi incertae sedis</taxon>
        <taxon>Mucoromycota</taxon>
        <taxon>Glomeromycotina</taxon>
        <taxon>Glomeromycetes</taxon>
        <taxon>Diversisporales</taxon>
        <taxon>Gigasporaceae</taxon>
        <taxon>Gigaspora</taxon>
    </lineage>
</organism>